<evidence type="ECO:0000313" key="7">
    <source>
        <dbReference type="Proteomes" id="UP000598996"/>
    </source>
</evidence>
<feature type="domain" description="HTH tetR-type" evidence="5">
    <location>
        <begin position="14"/>
        <end position="74"/>
    </location>
</feature>
<dbReference type="InterPro" id="IPR050109">
    <property type="entry name" value="HTH-type_TetR-like_transc_reg"/>
</dbReference>
<keyword evidence="2 4" id="KW-0238">DNA-binding</keyword>
<protein>
    <submittedName>
        <fullName evidence="6">TetR/AcrR family transcriptional regulator</fullName>
    </submittedName>
</protein>
<dbReference type="SUPFAM" id="SSF46689">
    <property type="entry name" value="Homeodomain-like"/>
    <property type="match status" value="1"/>
</dbReference>
<evidence type="ECO:0000313" key="6">
    <source>
        <dbReference type="EMBL" id="MBL7261921.1"/>
    </source>
</evidence>
<feature type="DNA-binding region" description="H-T-H motif" evidence="4">
    <location>
        <begin position="37"/>
        <end position="56"/>
    </location>
</feature>
<evidence type="ECO:0000256" key="4">
    <source>
        <dbReference type="PROSITE-ProRule" id="PRU00335"/>
    </source>
</evidence>
<comment type="caution">
    <text evidence="6">The sequence shown here is derived from an EMBL/GenBank/DDBJ whole genome shotgun (WGS) entry which is preliminary data.</text>
</comment>
<dbReference type="Proteomes" id="UP000598996">
    <property type="component" value="Unassembled WGS sequence"/>
</dbReference>
<evidence type="ECO:0000259" key="5">
    <source>
        <dbReference type="PROSITE" id="PS50977"/>
    </source>
</evidence>
<dbReference type="Gene3D" id="1.10.357.10">
    <property type="entry name" value="Tetracycline Repressor, domain 2"/>
    <property type="match status" value="1"/>
</dbReference>
<evidence type="ECO:0000256" key="1">
    <source>
        <dbReference type="ARBA" id="ARBA00023015"/>
    </source>
</evidence>
<dbReference type="PRINTS" id="PR00455">
    <property type="entry name" value="HTHTETR"/>
</dbReference>
<keyword evidence="7" id="KW-1185">Reference proteome</keyword>
<keyword evidence="1" id="KW-0805">Transcription regulation</keyword>
<sequence>MTREARRTRAQGQEQTHQRLLAAGREVFLRRGFLEATVDDLAAEAGYTRGAVYKHFGGKEGLWHALVDASSAAVTGALTEAVGGARDREELVAALNPGRALEDPDAARWALVSAEAAAALAGRPEHAGRLATAQAALDRELAGLLTEACERLGLRPAVPVPQLVTAWGALGAGLVLRHAADGRTDVTGIATGILGALLGQPATRGG</sequence>
<organism evidence="6 7">
    <name type="scientific">Paractinoplanes lichenicola</name>
    <dbReference type="NCBI Taxonomy" id="2802976"/>
    <lineage>
        <taxon>Bacteria</taxon>
        <taxon>Bacillati</taxon>
        <taxon>Actinomycetota</taxon>
        <taxon>Actinomycetes</taxon>
        <taxon>Micromonosporales</taxon>
        <taxon>Micromonosporaceae</taxon>
        <taxon>Paractinoplanes</taxon>
    </lineage>
</organism>
<dbReference type="RefSeq" id="WP_203078478.1">
    <property type="nucleotide sequence ID" value="NZ_JAENHO010000024.1"/>
</dbReference>
<dbReference type="Pfam" id="PF00440">
    <property type="entry name" value="TetR_N"/>
    <property type="match status" value="1"/>
</dbReference>
<dbReference type="PROSITE" id="PS50977">
    <property type="entry name" value="HTH_TETR_2"/>
    <property type="match status" value="1"/>
</dbReference>
<dbReference type="EMBL" id="JAENHO010000024">
    <property type="protein sequence ID" value="MBL7261921.1"/>
    <property type="molecule type" value="Genomic_DNA"/>
</dbReference>
<gene>
    <name evidence="6" type="ORF">JKJ07_47395</name>
</gene>
<evidence type="ECO:0000256" key="2">
    <source>
        <dbReference type="ARBA" id="ARBA00023125"/>
    </source>
</evidence>
<reference evidence="6 7" key="1">
    <citation type="submission" date="2021-01" db="EMBL/GenBank/DDBJ databases">
        <title>Actinoplanes sp. nov. LDG1-01 isolated from lichen.</title>
        <authorList>
            <person name="Saeng-In P."/>
            <person name="Phongsopitanun W."/>
            <person name="Kanchanasin P."/>
            <person name="Yuki M."/>
            <person name="Kudo T."/>
            <person name="Ohkuma M."/>
            <person name="Tanasupawat S."/>
        </authorList>
    </citation>
    <scope>NUCLEOTIDE SEQUENCE [LARGE SCALE GENOMIC DNA]</scope>
    <source>
        <strain evidence="6 7">LDG1-01</strain>
    </source>
</reference>
<accession>A0ABS1W596</accession>
<evidence type="ECO:0000256" key="3">
    <source>
        <dbReference type="ARBA" id="ARBA00023163"/>
    </source>
</evidence>
<dbReference type="PANTHER" id="PTHR30055">
    <property type="entry name" value="HTH-TYPE TRANSCRIPTIONAL REGULATOR RUTR"/>
    <property type="match status" value="1"/>
</dbReference>
<dbReference type="InterPro" id="IPR009057">
    <property type="entry name" value="Homeodomain-like_sf"/>
</dbReference>
<proteinExistence type="predicted"/>
<name>A0ABS1W596_9ACTN</name>
<dbReference type="PANTHER" id="PTHR30055:SF234">
    <property type="entry name" value="HTH-TYPE TRANSCRIPTIONAL REGULATOR BETI"/>
    <property type="match status" value="1"/>
</dbReference>
<dbReference type="InterPro" id="IPR001647">
    <property type="entry name" value="HTH_TetR"/>
</dbReference>
<keyword evidence="3" id="KW-0804">Transcription</keyword>